<evidence type="ECO:0000313" key="3">
    <source>
        <dbReference type="EMBL" id="MFD2236092.1"/>
    </source>
</evidence>
<dbReference type="InterPro" id="IPR000683">
    <property type="entry name" value="Gfo/Idh/MocA-like_OxRdtase_N"/>
</dbReference>
<keyword evidence="4" id="KW-1185">Reference proteome</keyword>
<name>A0ABW5CHJ9_9HYPH</name>
<dbReference type="Gene3D" id="3.40.50.720">
    <property type="entry name" value="NAD(P)-binding Rossmann-like Domain"/>
    <property type="match status" value="1"/>
</dbReference>
<evidence type="ECO:0000259" key="1">
    <source>
        <dbReference type="Pfam" id="PF01408"/>
    </source>
</evidence>
<gene>
    <name evidence="3" type="ORF">ACFSKQ_01275</name>
</gene>
<evidence type="ECO:0000259" key="2">
    <source>
        <dbReference type="Pfam" id="PF22725"/>
    </source>
</evidence>
<protein>
    <submittedName>
        <fullName evidence="3">Gfo/Idh/MocA family protein</fullName>
    </submittedName>
</protein>
<dbReference type="RefSeq" id="WP_209735978.1">
    <property type="nucleotide sequence ID" value="NZ_CP072611.1"/>
</dbReference>
<dbReference type="PANTHER" id="PTHR43377:SF6">
    <property type="entry name" value="GFO_IDH_MOCA-LIKE OXIDOREDUCTASE N-TERMINAL DOMAIN-CONTAINING PROTEIN"/>
    <property type="match status" value="1"/>
</dbReference>
<feature type="domain" description="Gfo/Idh/MocA-like oxidoreductase N-terminal" evidence="1">
    <location>
        <begin position="5"/>
        <end position="119"/>
    </location>
</feature>
<dbReference type="InterPro" id="IPR055170">
    <property type="entry name" value="GFO_IDH_MocA-like_dom"/>
</dbReference>
<dbReference type="InterPro" id="IPR051450">
    <property type="entry name" value="Gfo/Idh/MocA_Oxidoreductases"/>
</dbReference>
<proteinExistence type="predicted"/>
<dbReference type="Proteomes" id="UP001597371">
    <property type="component" value="Unassembled WGS sequence"/>
</dbReference>
<accession>A0ABW5CHJ9</accession>
<dbReference type="InterPro" id="IPR036291">
    <property type="entry name" value="NAD(P)-bd_dom_sf"/>
</dbReference>
<sequence>MSKPRIAVVGCGQWGQNHVRTLSELGALAAISDHDEARARAMSERYGVPALGLEEVAGSREIDAAVLALPSRLHGPTGRTMLKAGKDVLIEKPIALDPADAAHTAEVARESGRLLMVGHVLRFHPVFERLCEVVSRGGIGDIRHMVSTRLGLGRFLGMDAIWDLAPHDLSLVLKIAGGAPERIETSARSVLSDEIDVADIRMDFAGGLSAEVHVSRISPFRDRRFTVVGTQGMITFDDLAPEGQKLALYAHRVWREGAGFAFHNADPEYLETVPGLPLDRELRHFIECIETRREPETGAAEAVETVRILSAASPYPSSRAGE</sequence>
<dbReference type="SUPFAM" id="SSF55347">
    <property type="entry name" value="Glyceraldehyde-3-phosphate dehydrogenase-like, C-terminal domain"/>
    <property type="match status" value="1"/>
</dbReference>
<dbReference type="EMBL" id="JBHUIJ010000002">
    <property type="protein sequence ID" value="MFD2236092.1"/>
    <property type="molecule type" value="Genomic_DNA"/>
</dbReference>
<dbReference type="Gene3D" id="3.30.360.10">
    <property type="entry name" value="Dihydrodipicolinate Reductase, domain 2"/>
    <property type="match status" value="1"/>
</dbReference>
<evidence type="ECO:0000313" key="4">
    <source>
        <dbReference type="Proteomes" id="UP001597371"/>
    </source>
</evidence>
<dbReference type="Pfam" id="PF22725">
    <property type="entry name" value="GFO_IDH_MocA_C3"/>
    <property type="match status" value="1"/>
</dbReference>
<organism evidence="3 4">
    <name type="scientific">Aureimonas populi</name>
    <dbReference type="NCBI Taxonomy" id="1701758"/>
    <lineage>
        <taxon>Bacteria</taxon>
        <taxon>Pseudomonadati</taxon>
        <taxon>Pseudomonadota</taxon>
        <taxon>Alphaproteobacteria</taxon>
        <taxon>Hyphomicrobiales</taxon>
        <taxon>Aurantimonadaceae</taxon>
        <taxon>Aureimonas</taxon>
    </lineage>
</organism>
<dbReference type="Pfam" id="PF01408">
    <property type="entry name" value="GFO_IDH_MocA"/>
    <property type="match status" value="1"/>
</dbReference>
<comment type="caution">
    <text evidence="3">The sequence shown here is derived from an EMBL/GenBank/DDBJ whole genome shotgun (WGS) entry which is preliminary data.</text>
</comment>
<dbReference type="SUPFAM" id="SSF51735">
    <property type="entry name" value="NAD(P)-binding Rossmann-fold domains"/>
    <property type="match status" value="1"/>
</dbReference>
<dbReference type="PANTHER" id="PTHR43377">
    <property type="entry name" value="BILIVERDIN REDUCTASE A"/>
    <property type="match status" value="1"/>
</dbReference>
<reference evidence="4" key="1">
    <citation type="journal article" date="2019" name="Int. J. Syst. Evol. Microbiol.">
        <title>The Global Catalogue of Microorganisms (GCM) 10K type strain sequencing project: providing services to taxonomists for standard genome sequencing and annotation.</title>
        <authorList>
            <consortium name="The Broad Institute Genomics Platform"/>
            <consortium name="The Broad Institute Genome Sequencing Center for Infectious Disease"/>
            <person name="Wu L."/>
            <person name="Ma J."/>
        </authorList>
    </citation>
    <scope>NUCLEOTIDE SEQUENCE [LARGE SCALE GENOMIC DNA]</scope>
    <source>
        <strain evidence="4">ZS-35-S2</strain>
    </source>
</reference>
<feature type="domain" description="GFO/IDH/MocA-like oxidoreductase" evidence="2">
    <location>
        <begin position="128"/>
        <end position="234"/>
    </location>
</feature>